<feature type="region of interest" description="Disordered" evidence="2">
    <location>
        <begin position="241"/>
        <end position="267"/>
    </location>
</feature>
<dbReference type="Gene3D" id="3.30.160.60">
    <property type="entry name" value="Classic Zinc Finger"/>
    <property type="match status" value="1"/>
</dbReference>
<accession>A0A1E1W1T9</accession>
<proteinExistence type="predicted"/>
<feature type="domain" description="C2H2-type" evidence="3">
    <location>
        <begin position="163"/>
        <end position="190"/>
    </location>
</feature>
<sequence>MSSENVLEVEELENVPLVRMADVQPDRSGEYTVGNMKNEGRPSEVLETCIVDGEEYEACLVDDDDSNIGSMVSIQSEDVVCDEEPELIVPEVLGSMDRSFKVYSRPLLQVPQITKPQPPDSWPTLEILPGGVINLADKTDPITLEPLIADSDTEAADTENMMYACAKCSQSFKYLFCLVKHVRWHEDEKQREKMQDLAKLTPIEQKMADLERRGTELDKRYRNNKEVIGVNSELSNKIRVKEKNASQHTGKRKTICKPKLRRVPKKS</sequence>
<dbReference type="SUPFAM" id="SSF57667">
    <property type="entry name" value="beta-beta-alpha zinc fingers"/>
    <property type="match status" value="1"/>
</dbReference>
<dbReference type="PROSITE" id="PS50157">
    <property type="entry name" value="ZINC_FINGER_C2H2_2"/>
    <property type="match status" value="1"/>
</dbReference>
<dbReference type="GO" id="GO:0008270">
    <property type="term" value="F:zinc ion binding"/>
    <property type="evidence" value="ECO:0007669"/>
    <property type="project" value="UniProtKB-KW"/>
</dbReference>
<keyword evidence="1" id="KW-0862">Zinc</keyword>
<gene>
    <name evidence="4" type="ORF">g.17226</name>
</gene>
<feature type="compositionally biased region" description="Basic residues" evidence="2">
    <location>
        <begin position="249"/>
        <end position="267"/>
    </location>
</feature>
<evidence type="ECO:0000313" key="4">
    <source>
        <dbReference type="EMBL" id="JAT80957.1"/>
    </source>
</evidence>
<evidence type="ECO:0000256" key="1">
    <source>
        <dbReference type="PROSITE-ProRule" id="PRU00042"/>
    </source>
</evidence>
<protein>
    <recommendedName>
        <fullName evidence="3">C2H2-type domain-containing protein</fullName>
    </recommendedName>
</protein>
<dbReference type="EMBL" id="GDQN01010097">
    <property type="protein sequence ID" value="JAT80957.1"/>
    <property type="molecule type" value="Transcribed_RNA"/>
</dbReference>
<dbReference type="AlphaFoldDB" id="A0A1E1W1T9"/>
<organism evidence="4">
    <name type="scientific">Pectinophora gossypiella</name>
    <name type="common">Cotton pink bollworm</name>
    <name type="synonym">Depressaria gossypiella</name>
    <dbReference type="NCBI Taxonomy" id="13191"/>
    <lineage>
        <taxon>Eukaryota</taxon>
        <taxon>Metazoa</taxon>
        <taxon>Ecdysozoa</taxon>
        <taxon>Arthropoda</taxon>
        <taxon>Hexapoda</taxon>
        <taxon>Insecta</taxon>
        <taxon>Pterygota</taxon>
        <taxon>Neoptera</taxon>
        <taxon>Endopterygota</taxon>
        <taxon>Lepidoptera</taxon>
        <taxon>Glossata</taxon>
        <taxon>Ditrysia</taxon>
        <taxon>Gelechioidea</taxon>
        <taxon>Gelechiidae</taxon>
        <taxon>Apatetrinae</taxon>
        <taxon>Pectinophora</taxon>
    </lineage>
</organism>
<dbReference type="InterPro" id="IPR036236">
    <property type="entry name" value="Znf_C2H2_sf"/>
</dbReference>
<reference evidence="4" key="1">
    <citation type="submission" date="2015-09" db="EMBL/GenBank/DDBJ databases">
        <title>De novo assembly of Pectinophora gossypiella (Pink Bollworm) gut transcriptome.</title>
        <authorList>
            <person name="Tassone E.E."/>
        </authorList>
    </citation>
    <scope>NUCLEOTIDE SEQUENCE</scope>
</reference>
<dbReference type="InterPro" id="IPR013087">
    <property type="entry name" value="Znf_C2H2_type"/>
</dbReference>
<dbReference type="PROSITE" id="PS00028">
    <property type="entry name" value="ZINC_FINGER_C2H2_1"/>
    <property type="match status" value="1"/>
</dbReference>
<dbReference type="OrthoDB" id="7471224at2759"/>
<evidence type="ECO:0000259" key="3">
    <source>
        <dbReference type="PROSITE" id="PS50157"/>
    </source>
</evidence>
<name>A0A1E1W1T9_PECGO</name>
<keyword evidence="1" id="KW-0863">Zinc-finger</keyword>
<evidence type="ECO:0000256" key="2">
    <source>
        <dbReference type="SAM" id="MobiDB-lite"/>
    </source>
</evidence>
<keyword evidence="1" id="KW-0479">Metal-binding</keyword>